<comment type="subcellular location">
    <subcellularLocation>
        <location evidence="1">Membrane</location>
    </subcellularLocation>
</comment>
<dbReference type="GO" id="GO:0010143">
    <property type="term" value="P:cutin biosynthetic process"/>
    <property type="evidence" value="ECO:0007669"/>
    <property type="project" value="TreeGrafter"/>
</dbReference>
<evidence type="ECO:0000256" key="2">
    <source>
        <dbReference type="ARBA" id="ARBA00023136"/>
    </source>
</evidence>
<dbReference type="GO" id="GO:0016020">
    <property type="term" value="C:membrane"/>
    <property type="evidence" value="ECO:0007669"/>
    <property type="project" value="UniProtKB-SubCell"/>
</dbReference>
<dbReference type="OrthoDB" id="1854593at2759"/>
<evidence type="ECO:0000313" key="4">
    <source>
        <dbReference type="Proteomes" id="UP001055439"/>
    </source>
</evidence>
<keyword evidence="3" id="KW-0808">Transferase</keyword>
<keyword evidence="2" id="KW-0472">Membrane</keyword>
<name>A0A9E7IHR1_9LILI</name>
<dbReference type="EMBL" id="CP097511">
    <property type="protein sequence ID" value="URE46983.1"/>
    <property type="molecule type" value="Genomic_DNA"/>
</dbReference>
<keyword evidence="3" id="KW-0012">Acyltransferase</keyword>
<gene>
    <name evidence="3" type="ORF">MUK42_25691</name>
</gene>
<protein>
    <submittedName>
        <fullName evidence="3">Glycerol-3-phosphate acyltransferase</fullName>
    </submittedName>
</protein>
<proteinExistence type="predicted"/>
<accession>A0A9E7IHR1</accession>
<sequence>MEATCSAGKSPHDVANCVQRILAASLGFECTNFTRKHKYRKLAGNGGRRHRWSGEGGARAVYYNCRAMAASLEMEPVHMQPMP</sequence>
<reference evidence="3" key="1">
    <citation type="submission" date="2022-05" db="EMBL/GenBank/DDBJ databases">
        <title>The Musa troglodytarum L. genome provides insights into the mechanism of non-climacteric behaviour and enrichment of carotenoids.</title>
        <authorList>
            <person name="Wang J."/>
        </authorList>
    </citation>
    <scope>NUCLEOTIDE SEQUENCE</scope>
    <source>
        <tissue evidence="3">Leaf</tissue>
    </source>
</reference>
<dbReference type="AlphaFoldDB" id="A0A9E7IHR1"/>
<evidence type="ECO:0000313" key="3">
    <source>
        <dbReference type="EMBL" id="URE46983.1"/>
    </source>
</evidence>
<organism evidence="3 4">
    <name type="scientific">Musa troglodytarum</name>
    <name type="common">fe'i banana</name>
    <dbReference type="NCBI Taxonomy" id="320322"/>
    <lineage>
        <taxon>Eukaryota</taxon>
        <taxon>Viridiplantae</taxon>
        <taxon>Streptophyta</taxon>
        <taxon>Embryophyta</taxon>
        <taxon>Tracheophyta</taxon>
        <taxon>Spermatophyta</taxon>
        <taxon>Magnoliopsida</taxon>
        <taxon>Liliopsida</taxon>
        <taxon>Zingiberales</taxon>
        <taxon>Musaceae</taxon>
        <taxon>Musa</taxon>
    </lineage>
</organism>
<dbReference type="GO" id="GO:0016791">
    <property type="term" value="F:phosphatase activity"/>
    <property type="evidence" value="ECO:0007669"/>
    <property type="project" value="TreeGrafter"/>
</dbReference>
<dbReference type="PANTHER" id="PTHR15486:SF54">
    <property type="entry name" value="GLYCEROL-3-PHOSPHATE ACYLTRANSFERASE 7"/>
    <property type="match status" value="1"/>
</dbReference>
<evidence type="ECO:0000256" key="1">
    <source>
        <dbReference type="ARBA" id="ARBA00004370"/>
    </source>
</evidence>
<dbReference type="GO" id="GO:0090447">
    <property type="term" value="F:glycerol-3-phosphate 2-O-acyltransferase activity"/>
    <property type="evidence" value="ECO:0007669"/>
    <property type="project" value="TreeGrafter"/>
</dbReference>
<keyword evidence="4" id="KW-1185">Reference proteome</keyword>
<dbReference type="Proteomes" id="UP001055439">
    <property type="component" value="Chromosome 9"/>
</dbReference>
<dbReference type="PANTHER" id="PTHR15486">
    <property type="entry name" value="ANCIENT UBIQUITOUS PROTEIN"/>
    <property type="match status" value="1"/>
</dbReference>